<dbReference type="InterPro" id="IPR050396">
    <property type="entry name" value="Glycosyltr_51/Transpeptidase"/>
</dbReference>
<dbReference type="GO" id="GO:0009252">
    <property type="term" value="P:peptidoglycan biosynthetic process"/>
    <property type="evidence" value="ECO:0007669"/>
    <property type="project" value="UniProtKB-KW"/>
</dbReference>
<protein>
    <submittedName>
        <fullName evidence="21">Penicillin-binding protein 1A</fullName>
    </submittedName>
</protein>
<evidence type="ECO:0000256" key="17">
    <source>
        <dbReference type="ARBA" id="ARBA00049902"/>
    </source>
</evidence>
<evidence type="ECO:0000256" key="15">
    <source>
        <dbReference type="ARBA" id="ARBA00023316"/>
    </source>
</evidence>
<keyword evidence="6" id="KW-0121">Carboxypeptidase</keyword>
<accession>A0A4R2ENS5</accession>
<dbReference type="Gene3D" id="3.40.710.10">
    <property type="entry name" value="DD-peptidase/beta-lactamase superfamily"/>
    <property type="match status" value="2"/>
</dbReference>
<feature type="domain" description="Glycosyl transferase family 51" evidence="20">
    <location>
        <begin position="93"/>
        <end position="278"/>
    </location>
</feature>
<dbReference type="SUPFAM" id="SSF53955">
    <property type="entry name" value="Lysozyme-like"/>
    <property type="match status" value="1"/>
</dbReference>
<evidence type="ECO:0000256" key="8">
    <source>
        <dbReference type="ARBA" id="ARBA00022676"/>
    </source>
</evidence>
<keyword evidence="10" id="KW-0378">Hydrolase</keyword>
<dbReference type="GO" id="GO:0008955">
    <property type="term" value="F:peptidoglycan glycosyltransferase activity"/>
    <property type="evidence" value="ECO:0007669"/>
    <property type="project" value="UniProtKB-EC"/>
</dbReference>
<dbReference type="InterPro" id="IPR036950">
    <property type="entry name" value="PBP_transglycosylase"/>
</dbReference>
<dbReference type="GO" id="GO:0006508">
    <property type="term" value="P:proteolysis"/>
    <property type="evidence" value="ECO:0007669"/>
    <property type="project" value="UniProtKB-KW"/>
</dbReference>
<dbReference type="GO" id="GO:0005886">
    <property type="term" value="C:plasma membrane"/>
    <property type="evidence" value="ECO:0007669"/>
    <property type="project" value="UniProtKB-SubCell"/>
</dbReference>
<evidence type="ECO:0000256" key="9">
    <source>
        <dbReference type="ARBA" id="ARBA00022679"/>
    </source>
</evidence>
<dbReference type="PANTHER" id="PTHR32282:SF11">
    <property type="entry name" value="PENICILLIN-BINDING PROTEIN 1B"/>
    <property type="match status" value="1"/>
</dbReference>
<evidence type="ECO:0000256" key="18">
    <source>
        <dbReference type="SAM" id="Phobius"/>
    </source>
</evidence>
<evidence type="ECO:0000256" key="4">
    <source>
        <dbReference type="ARBA" id="ARBA00007739"/>
    </source>
</evidence>
<evidence type="ECO:0000256" key="12">
    <source>
        <dbReference type="ARBA" id="ARBA00022984"/>
    </source>
</evidence>
<dbReference type="RefSeq" id="WP_165877003.1">
    <property type="nucleotide sequence ID" value="NZ_SLWB01000004.1"/>
</dbReference>
<evidence type="ECO:0000256" key="14">
    <source>
        <dbReference type="ARBA" id="ARBA00023268"/>
    </source>
</evidence>
<comment type="caution">
    <text evidence="21">The sequence shown here is derived from an EMBL/GenBank/DDBJ whole genome shotgun (WGS) entry which is preliminary data.</text>
</comment>
<dbReference type="Gene3D" id="1.10.3810.10">
    <property type="entry name" value="Biosynthetic peptidoglycan transglycosylase-like"/>
    <property type="match status" value="1"/>
</dbReference>
<keyword evidence="5" id="KW-1003">Cell membrane</keyword>
<dbReference type="InterPro" id="IPR012338">
    <property type="entry name" value="Beta-lactam/transpept-like"/>
</dbReference>
<evidence type="ECO:0000256" key="16">
    <source>
        <dbReference type="ARBA" id="ARBA00034000"/>
    </source>
</evidence>
<dbReference type="EMBL" id="SLWB01000004">
    <property type="protein sequence ID" value="TCN70155.1"/>
    <property type="molecule type" value="Genomic_DNA"/>
</dbReference>
<keyword evidence="9" id="KW-0808">Transferase</keyword>
<keyword evidence="18" id="KW-0812">Transmembrane</keyword>
<dbReference type="GO" id="GO:0071555">
    <property type="term" value="P:cell wall organization"/>
    <property type="evidence" value="ECO:0007669"/>
    <property type="project" value="UniProtKB-KW"/>
</dbReference>
<feature type="domain" description="Penicillin-binding protein transpeptidase" evidence="19">
    <location>
        <begin position="452"/>
        <end position="698"/>
    </location>
</feature>
<evidence type="ECO:0000256" key="11">
    <source>
        <dbReference type="ARBA" id="ARBA00022960"/>
    </source>
</evidence>
<comment type="pathway">
    <text evidence="2">Cell wall biogenesis; peptidoglycan biosynthesis.</text>
</comment>
<dbReference type="Proteomes" id="UP000294830">
    <property type="component" value="Unassembled WGS sequence"/>
</dbReference>
<reference evidence="21 22" key="1">
    <citation type="submission" date="2019-03" db="EMBL/GenBank/DDBJ databases">
        <title>Genomic Encyclopedia of Archaeal and Bacterial Type Strains, Phase II (KMG-II): from individual species to whole genera.</title>
        <authorList>
            <person name="Goeker M."/>
        </authorList>
    </citation>
    <scope>NUCLEOTIDE SEQUENCE [LARGE SCALE GENOMIC DNA]</scope>
    <source>
        <strain evidence="21 22">RL-C</strain>
    </source>
</reference>
<comment type="similarity">
    <text evidence="4">In the N-terminal section; belongs to the glycosyltransferase 51 family.</text>
</comment>
<dbReference type="GO" id="GO:0008360">
    <property type="term" value="P:regulation of cell shape"/>
    <property type="evidence" value="ECO:0007669"/>
    <property type="project" value="UniProtKB-KW"/>
</dbReference>
<dbReference type="InterPro" id="IPR023346">
    <property type="entry name" value="Lysozyme-like_dom_sf"/>
</dbReference>
<keyword evidence="18" id="KW-1133">Transmembrane helix</keyword>
<evidence type="ECO:0000256" key="5">
    <source>
        <dbReference type="ARBA" id="ARBA00022475"/>
    </source>
</evidence>
<keyword evidence="13 18" id="KW-0472">Membrane</keyword>
<dbReference type="InterPro" id="IPR001460">
    <property type="entry name" value="PCN-bd_Tpept"/>
</dbReference>
<dbReference type="Pfam" id="PF00912">
    <property type="entry name" value="Transgly"/>
    <property type="match status" value="1"/>
</dbReference>
<evidence type="ECO:0000259" key="19">
    <source>
        <dbReference type="Pfam" id="PF00905"/>
    </source>
</evidence>
<sequence length="795" mass="90065">MNIQKGQLLAALNWLKGISKRLLAWVKGRFVKAKSYKWYQKIAFYTGVVFVSIFLALFLIDINIFWLFGRSPKIADLKDPSMNVASELYSDSGKLIGKYFVENRTPVDYRDLPPSLINALVATEDIRFYDHWGIDFKGTASALYSTARGDRRGGSTITQQLVKNLFKTRDDYSKGLIGYIPGINVVIYKLKEWITAIKIEMFYDKQEILTMYFNTVSFGSNSHGIKTAAATFFSKKPIMLRTEESALLVGLLKAPTYYSPIRRPKNAFERRNVVLEQMAKYGYISASMRDSLQRLPLKLAYNPDENIDGNASYIRDAVSSYLKPWLKENEIDLYEDGLKIYTTINLDMQAYAELAVAEQMKLLQRRFEWHWEGRSPWADAKGVEIPGFIEDAAKQTRRYAALKDKFKGRVDSIDYYMNLPRRMKVFTWDGVKDTTFSPMDSLRYYKRFLHAGFVSMDPNSGYIKTWVGGISYPFFKYDHVKQSKRQPGSLFKAYVYAAAMDAGFGPCDKLVDSPITVNYVEKGVQKSWTPKNANGSFSGAQVTLKHAFAKSINSIAVQLTQHVGWNKVIEYAHKMGITASLASVPSVSLGSSDVSLYEMVNSYAPMVNGGYSVKPILVTKIVNKKGKVIYEATPEKKRILNDLTAFYMLELLKSGLTEPGATTQALFEYDLFKWDTDFGGKTGTSSNQSDGWFIGVSPNLVSGSWVGAESRAVHFRTTELGEGCKTALPIYGRFMEKVMNDGRFTQFRGRFPKPQGKVPKEYTCHTRYAPKEHSLDSLLDNTVDFGMEEEEQPAE</sequence>
<dbReference type="InterPro" id="IPR001264">
    <property type="entry name" value="Glyco_trans_51"/>
</dbReference>
<evidence type="ECO:0000313" key="22">
    <source>
        <dbReference type="Proteomes" id="UP000294830"/>
    </source>
</evidence>
<evidence type="ECO:0000313" key="21">
    <source>
        <dbReference type="EMBL" id="TCN70155.1"/>
    </source>
</evidence>
<keyword evidence="12" id="KW-0573">Peptidoglycan synthesis</keyword>
<evidence type="ECO:0000256" key="10">
    <source>
        <dbReference type="ARBA" id="ARBA00022801"/>
    </source>
</evidence>
<comment type="subcellular location">
    <subcellularLocation>
        <location evidence="1">Cell membrane</location>
    </subcellularLocation>
</comment>
<feature type="transmembrane region" description="Helical" evidence="18">
    <location>
        <begin position="42"/>
        <end position="68"/>
    </location>
</feature>
<keyword evidence="15" id="KW-0961">Cell wall biogenesis/degradation</keyword>
<dbReference type="GO" id="GO:0008658">
    <property type="term" value="F:penicillin binding"/>
    <property type="evidence" value="ECO:0007669"/>
    <property type="project" value="InterPro"/>
</dbReference>
<comment type="catalytic activity">
    <reaction evidence="16">
        <text>Preferential cleavage: (Ac)2-L-Lys-D-Ala-|-D-Ala. Also transpeptidation of peptidyl-alanyl moieties that are N-acyl substituents of D-alanine.</text>
        <dbReference type="EC" id="3.4.16.4"/>
    </reaction>
</comment>
<evidence type="ECO:0000259" key="20">
    <source>
        <dbReference type="Pfam" id="PF00912"/>
    </source>
</evidence>
<dbReference type="GO" id="GO:0009002">
    <property type="term" value="F:serine-type D-Ala-D-Ala carboxypeptidase activity"/>
    <property type="evidence" value="ECO:0007669"/>
    <property type="project" value="UniProtKB-EC"/>
</dbReference>
<evidence type="ECO:0000256" key="1">
    <source>
        <dbReference type="ARBA" id="ARBA00004236"/>
    </source>
</evidence>
<comment type="catalytic activity">
    <reaction evidence="17">
        <text>[GlcNAc-(1-&gt;4)-Mur2Ac(oyl-L-Ala-gamma-D-Glu-L-Lys-D-Ala-D-Ala)](n)-di-trans,octa-cis-undecaprenyl diphosphate + beta-D-GlcNAc-(1-&gt;4)-Mur2Ac(oyl-L-Ala-gamma-D-Glu-L-Lys-D-Ala-D-Ala)-di-trans,octa-cis-undecaprenyl diphosphate = [GlcNAc-(1-&gt;4)-Mur2Ac(oyl-L-Ala-gamma-D-Glu-L-Lys-D-Ala-D-Ala)](n+1)-di-trans,octa-cis-undecaprenyl diphosphate + di-trans,octa-cis-undecaprenyl diphosphate + H(+)</text>
        <dbReference type="Rhea" id="RHEA:23708"/>
        <dbReference type="Rhea" id="RHEA-COMP:9602"/>
        <dbReference type="Rhea" id="RHEA-COMP:9603"/>
        <dbReference type="ChEBI" id="CHEBI:15378"/>
        <dbReference type="ChEBI" id="CHEBI:58405"/>
        <dbReference type="ChEBI" id="CHEBI:60033"/>
        <dbReference type="ChEBI" id="CHEBI:78435"/>
        <dbReference type="EC" id="2.4.99.28"/>
    </reaction>
</comment>
<dbReference type="AlphaFoldDB" id="A0A4R2ENS5"/>
<evidence type="ECO:0000256" key="13">
    <source>
        <dbReference type="ARBA" id="ARBA00023136"/>
    </source>
</evidence>
<proteinExistence type="inferred from homology"/>
<name>A0A4R2ENS5_9BACT</name>
<dbReference type="SUPFAM" id="SSF56601">
    <property type="entry name" value="beta-lactamase/transpeptidase-like"/>
    <property type="match status" value="1"/>
</dbReference>
<keyword evidence="14" id="KW-0511">Multifunctional enzyme</keyword>
<dbReference type="PANTHER" id="PTHR32282">
    <property type="entry name" value="BINDING PROTEIN TRANSPEPTIDASE, PUTATIVE-RELATED"/>
    <property type="match status" value="1"/>
</dbReference>
<keyword evidence="8" id="KW-0328">Glycosyltransferase</keyword>
<evidence type="ECO:0000256" key="7">
    <source>
        <dbReference type="ARBA" id="ARBA00022670"/>
    </source>
</evidence>
<keyword evidence="11" id="KW-0133">Cell shape</keyword>
<evidence type="ECO:0000256" key="2">
    <source>
        <dbReference type="ARBA" id="ARBA00004752"/>
    </source>
</evidence>
<organism evidence="21 22">
    <name type="scientific">Acetobacteroides hydrogenigenes</name>
    <dbReference type="NCBI Taxonomy" id="979970"/>
    <lineage>
        <taxon>Bacteria</taxon>
        <taxon>Pseudomonadati</taxon>
        <taxon>Bacteroidota</taxon>
        <taxon>Bacteroidia</taxon>
        <taxon>Bacteroidales</taxon>
        <taxon>Rikenellaceae</taxon>
        <taxon>Acetobacteroides</taxon>
    </lineage>
</organism>
<comment type="similarity">
    <text evidence="3">In the C-terminal section; belongs to the transpeptidase family.</text>
</comment>
<dbReference type="GO" id="GO:0030288">
    <property type="term" value="C:outer membrane-bounded periplasmic space"/>
    <property type="evidence" value="ECO:0007669"/>
    <property type="project" value="TreeGrafter"/>
</dbReference>
<dbReference type="Pfam" id="PF00905">
    <property type="entry name" value="Transpeptidase"/>
    <property type="match status" value="1"/>
</dbReference>
<keyword evidence="7" id="KW-0645">Protease</keyword>
<evidence type="ECO:0000256" key="6">
    <source>
        <dbReference type="ARBA" id="ARBA00022645"/>
    </source>
</evidence>
<evidence type="ECO:0000256" key="3">
    <source>
        <dbReference type="ARBA" id="ARBA00007090"/>
    </source>
</evidence>
<gene>
    <name evidence="21" type="ORF">CLV25_104110</name>
</gene>
<keyword evidence="22" id="KW-1185">Reference proteome</keyword>